<dbReference type="PRINTS" id="PR02086">
    <property type="entry name" value="PUTNUCHARBI1"/>
</dbReference>
<comment type="subcellular location">
    <subcellularLocation>
        <location evidence="3">Cytoplasm</location>
    </subcellularLocation>
    <subcellularLocation>
        <location evidence="2">Nucleus</location>
    </subcellularLocation>
</comment>
<keyword evidence="9" id="KW-0378">Hydrolase</keyword>
<evidence type="ECO:0000256" key="5">
    <source>
        <dbReference type="ARBA" id="ARBA00015519"/>
    </source>
</evidence>
<dbReference type="AlphaFoldDB" id="A0A8C5PS95"/>
<organism evidence="14 15">
    <name type="scientific">Leptobrachium leishanense</name>
    <name type="common">Leishan spiny toad</name>
    <dbReference type="NCBI Taxonomy" id="445787"/>
    <lineage>
        <taxon>Eukaryota</taxon>
        <taxon>Metazoa</taxon>
        <taxon>Chordata</taxon>
        <taxon>Craniata</taxon>
        <taxon>Vertebrata</taxon>
        <taxon>Euteleostomi</taxon>
        <taxon>Amphibia</taxon>
        <taxon>Batrachia</taxon>
        <taxon>Anura</taxon>
        <taxon>Pelobatoidea</taxon>
        <taxon>Megophryidae</taxon>
        <taxon>Leptobrachium</taxon>
    </lineage>
</organism>
<reference evidence="14" key="1">
    <citation type="submission" date="2025-08" db="UniProtKB">
        <authorList>
            <consortium name="Ensembl"/>
        </authorList>
    </citation>
    <scope>IDENTIFICATION</scope>
</reference>
<evidence type="ECO:0000256" key="9">
    <source>
        <dbReference type="ARBA" id="ARBA00022801"/>
    </source>
</evidence>
<evidence type="ECO:0000256" key="10">
    <source>
        <dbReference type="ARBA" id="ARBA00023242"/>
    </source>
</evidence>
<dbReference type="InterPro" id="IPR026103">
    <property type="entry name" value="HARBI1_animal"/>
</dbReference>
<evidence type="ECO:0000313" key="15">
    <source>
        <dbReference type="Proteomes" id="UP000694569"/>
    </source>
</evidence>
<dbReference type="GO" id="GO:0016787">
    <property type="term" value="F:hydrolase activity"/>
    <property type="evidence" value="ECO:0007669"/>
    <property type="project" value="UniProtKB-KW"/>
</dbReference>
<comment type="similarity">
    <text evidence="4">Belongs to the HARBI1 family.</text>
</comment>
<dbReference type="OrthoDB" id="9946389at2759"/>
<dbReference type="PANTHER" id="PTHR22930:SF267">
    <property type="entry name" value="NUCLEASE HARBI1-RELATED"/>
    <property type="match status" value="1"/>
</dbReference>
<comment type="cofactor">
    <cofactor evidence="1">
        <name>a divalent metal cation</name>
        <dbReference type="ChEBI" id="CHEBI:60240"/>
    </cofactor>
</comment>
<comment type="function">
    <text evidence="12">Transposase-derived protein that may have nuclease activity. Does not have transposase activity.</text>
</comment>
<keyword evidence="10" id="KW-0539">Nucleus</keyword>
<evidence type="ECO:0000256" key="3">
    <source>
        <dbReference type="ARBA" id="ARBA00004496"/>
    </source>
</evidence>
<evidence type="ECO:0000313" key="14">
    <source>
        <dbReference type="Ensembl" id="ENSLLEP00000027135.1"/>
    </source>
</evidence>
<evidence type="ECO:0000256" key="8">
    <source>
        <dbReference type="ARBA" id="ARBA00022723"/>
    </source>
</evidence>
<dbReference type="Proteomes" id="UP000694569">
    <property type="component" value="Unplaced"/>
</dbReference>
<dbReference type="PANTHER" id="PTHR22930">
    <property type="match status" value="1"/>
</dbReference>
<keyword evidence="7" id="KW-0540">Nuclease</keyword>
<proteinExistence type="inferred from homology"/>
<evidence type="ECO:0000256" key="4">
    <source>
        <dbReference type="ARBA" id="ARBA00006958"/>
    </source>
</evidence>
<dbReference type="GeneTree" id="ENSGT00940000154348"/>
<dbReference type="GO" id="GO:0046872">
    <property type="term" value="F:metal ion binding"/>
    <property type="evidence" value="ECO:0007669"/>
    <property type="project" value="UniProtKB-KW"/>
</dbReference>
<feature type="domain" description="DDE Tnp4" evidence="13">
    <location>
        <begin position="197"/>
        <end position="273"/>
    </location>
</feature>
<dbReference type="InterPro" id="IPR045249">
    <property type="entry name" value="HARBI1-like"/>
</dbReference>
<evidence type="ECO:0000256" key="1">
    <source>
        <dbReference type="ARBA" id="ARBA00001968"/>
    </source>
</evidence>
<keyword evidence="8" id="KW-0479">Metal-binding</keyword>
<dbReference type="GO" id="GO:0005737">
    <property type="term" value="C:cytoplasm"/>
    <property type="evidence" value="ECO:0007669"/>
    <property type="project" value="UniProtKB-SubCell"/>
</dbReference>
<accession>A0A8C5PS95</accession>
<evidence type="ECO:0000256" key="6">
    <source>
        <dbReference type="ARBA" id="ARBA00022490"/>
    </source>
</evidence>
<dbReference type="Pfam" id="PF13359">
    <property type="entry name" value="DDE_Tnp_4"/>
    <property type="match status" value="1"/>
</dbReference>
<reference evidence="14" key="2">
    <citation type="submission" date="2025-09" db="UniProtKB">
        <authorList>
            <consortium name="Ensembl"/>
        </authorList>
    </citation>
    <scope>IDENTIFICATION</scope>
</reference>
<keyword evidence="15" id="KW-1185">Reference proteome</keyword>
<evidence type="ECO:0000256" key="2">
    <source>
        <dbReference type="ARBA" id="ARBA00004123"/>
    </source>
</evidence>
<evidence type="ECO:0000256" key="12">
    <source>
        <dbReference type="ARBA" id="ARBA00045850"/>
    </source>
</evidence>
<dbReference type="InterPro" id="IPR027806">
    <property type="entry name" value="HARBI1_dom"/>
</dbReference>
<dbReference type="GO" id="GO:0005634">
    <property type="term" value="C:nucleus"/>
    <property type="evidence" value="ECO:0007669"/>
    <property type="project" value="UniProtKB-SubCell"/>
</dbReference>
<keyword evidence="6" id="KW-0963">Cytoplasm</keyword>
<dbReference type="Ensembl" id="ENSLLET00000028189.1">
    <property type="protein sequence ID" value="ENSLLEP00000027135.1"/>
    <property type="gene ID" value="ENSLLEG00000017213.1"/>
</dbReference>
<evidence type="ECO:0000256" key="7">
    <source>
        <dbReference type="ARBA" id="ARBA00022722"/>
    </source>
</evidence>
<dbReference type="GO" id="GO:0004518">
    <property type="term" value="F:nuclease activity"/>
    <property type="evidence" value="ECO:0007669"/>
    <property type="project" value="UniProtKB-KW"/>
</dbReference>
<sequence>MSQAVVLQSSGAASGTFCRTIVESGMEFSNLAALAVLCVRRMRRNRRRSESGQQVRPRTLVLPRAPRVVRERVTLDGMTDAQIVETYRLNRQQLNDLYELLKDDLEPRKCMRTAIPGMSKMLCCLHFLASGSFQTAEGRMGGVAQSSFSKVLFNFLKAMRDKCHQFIGFPTTPQGWRKLKRGFFELGGIPNVVGAIHCTHIVMRAPANQGQVYMNRKNVHSLNVQVVCDAKMRIMNVFTSFPGIPHGSYILQNSSVAHNFETGEFPQGWLLGEYNNSLFKLVLMFKTLFYIL</sequence>
<name>A0A8C5PS95_9ANUR</name>
<evidence type="ECO:0000259" key="13">
    <source>
        <dbReference type="Pfam" id="PF13359"/>
    </source>
</evidence>
<evidence type="ECO:0000256" key="11">
    <source>
        <dbReference type="ARBA" id="ARBA00030126"/>
    </source>
</evidence>
<protein>
    <recommendedName>
        <fullName evidence="5">Putative nuclease HARBI1</fullName>
    </recommendedName>
    <alternativeName>
        <fullName evidence="11">Harbinger transposase-derived nuclease</fullName>
    </alternativeName>
</protein>